<dbReference type="EMBL" id="VCNI01000004">
    <property type="protein sequence ID" value="TMU50709.1"/>
    <property type="molecule type" value="Genomic_DNA"/>
</dbReference>
<keyword evidence="4" id="KW-1185">Reference proteome</keyword>
<organism evidence="3 4">
    <name type="scientific">Flagellimonas algicola</name>
    <dbReference type="NCBI Taxonomy" id="2583815"/>
    <lineage>
        <taxon>Bacteria</taxon>
        <taxon>Pseudomonadati</taxon>
        <taxon>Bacteroidota</taxon>
        <taxon>Flavobacteriia</taxon>
        <taxon>Flavobacteriales</taxon>
        <taxon>Flavobacteriaceae</taxon>
        <taxon>Flagellimonas</taxon>
    </lineage>
</organism>
<reference evidence="3 4" key="1">
    <citation type="submission" date="2019-05" db="EMBL/GenBank/DDBJ databases">
        <title>Flagellimonas sp. AsT0115, sp. nov., isolated from a marine red algae, Asparagopsis taxiformis.</title>
        <authorList>
            <person name="Kim J."/>
            <person name="Jeong S.E."/>
            <person name="Jeon C.O."/>
        </authorList>
    </citation>
    <scope>NUCLEOTIDE SEQUENCE [LARGE SCALE GENOMIC DNA]</scope>
    <source>
        <strain evidence="3 4">AsT0115</strain>
    </source>
</reference>
<dbReference type="InterPro" id="IPR007372">
    <property type="entry name" value="Lipid/polyisoprenoid-bd_YceI"/>
</dbReference>
<dbReference type="InterPro" id="IPR036761">
    <property type="entry name" value="TTHA0802/YceI-like_sf"/>
</dbReference>
<feature type="chain" id="PRO_5045345749" evidence="1">
    <location>
        <begin position="26"/>
        <end position="210"/>
    </location>
</feature>
<name>A0ABY2WGL8_9FLAO</name>
<gene>
    <name evidence="3" type="ORF">FGG15_18085</name>
</gene>
<evidence type="ECO:0000256" key="1">
    <source>
        <dbReference type="SAM" id="SignalP"/>
    </source>
</evidence>
<comment type="caution">
    <text evidence="3">The sequence shown here is derived from an EMBL/GenBank/DDBJ whole genome shotgun (WGS) entry which is preliminary data.</text>
</comment>
<proteinExistence type="predicted"/>
<dbReference type="Pfam" id="PF04264">
    <property type="entry name" value="YceI"/>
    <property type="match status" value="1"/>
</dbReference>
<keyword evidence="1" id="KW-0732">Signal</keyword>
<dbReference type="SUPFAM" id="SSF101874">
    <property type="entry name" value="YceI-like"/>
    <property type="match status" value="1"/>
</dbReference>
<sequence length="210" mass="22718">MKCIPGCKILIVHVVVALTTTFGTAQQHVICEGSNINITGTSTLHDWTLDVKKQAGQITILTQKSKNKVFKSCTLSKLSVSIFSTDVESRKGKTMDNKLHKAIKAIAHPSITFKSTKDSGFVYMGGTKAELIMLSGILGIAGVEKSVQVKVMPTYDGKILGLSGELPIKLSDFNIEPPTAMFGQIETGNDISVNFNLKFENKTTKGETSH</sequence>
<dbReference type="RefSeq" id="WP_138838978.1">
    <property type="nucleotide sequence ID" value="NZ_VCNI01000004.1"/>
</dbReference>
<feature type="domain" description="Lipid/polyisoprenoid-binding YceI-like" evidence="2">
    <location>
        <begin position="45"/>
        <end position="199"/>
    </location>
</feature>
<dbReference type="Proteomes" id="UP000751614">
    <property type="component" value="Unassembled WGS sequence"/>
</dbReference>
<protein>
    <submittedName>
        <fullName evidence="3">YceI family protein</fullName>
    </submittedName>
</protein>
<dbReference type="Gene3D" id="2.40.128.110">
    <property type="entry name" value="Lipid/polyisoprenoid-binding, YceI-like"/>
    <property type="match status" value="1"/>
</dbReference>
<accession>A0ABY2WGL8</accession>
<evidence type="ECO:0000313" key="3">
    <source>
        <dbReference type="EMBL" id="TMU50709.1"/>
    </source>
</evidence>
<evidence type="ECO:0000313" key="4">
    <source>
        <dbReference type="Proteomes" id="UP000751614"/>
    </source>
</evidence>
<evidence type="ECO:0000259" key="2">
    <source>
        <dbReference type="Pfam" id="PF04264"/>
    </source>
</evidence>
<feature type="signal peptide" evidence="1">
    <location>
        <begin position="1"/>
        <end position="25"/>
    </location>
</feature>